<comment type="caution">
    <text evidence="1">The sequence shown here is derived from an EMBL/GenBank/DDBJ whole genome shotgun (WGS) entry which is preliminary data.</text>
</comment>
<organism evidence="1 2">
    <name type="scientific">Crocosphaera chwakensis CCY0110</name>
    <dbReference type="NCBI Taxonomy" id="391612"/>
    <lineage>
        <taxon>Bacteria</taxon>
        <taxon>Bacillati</taxon>
        <taxon>Cyanobacteriota</taxon>
        <taxon>Cyanophyceae</taxon>
        <taxon>Oscillatoriophycideae</taxon>
        <taxon>Chroococcales</taxon>
        <taxon>Aphanothecaceae</taxon>
        <taxon>Crocosphaera</taxon>
        <taxon>Crocosphaera chwakensis</taxon>
    </lineage>
</organism>
<keyword evidence="2" id="KW-1185">Reference proteome</keyword>
<evidence type="ECO:0000313" key="1">
    <source>
        <dbReference type="EMBL" id="EAZ93867.1"/>
    </source>
</evidence>
<evidence type="ECO:0000313" key="2">
    <source>
        <dbReference type="Proteomes" id="UP000003781"/>
    </source>
</evidence>
<accession>A3IJ85</accession>
<dbReference type="EMBL" id="AAXW01000002">
    <property type="protein sequence ID" value="EAZ93867.1"/>
    <property type="molecule type" value="Genomic_DNA"/>
</dbReference>
<dbReference type="Proteomes" id="UP000003781">
    <property type="component" value="Unassembled WGS sequence"/>
</dbReference>
<gene>
    <name evidence="1" type="ORF">CY0110_18767</name>
</gene>
<sequence>MINLRLTGSKVSLSLVNTSLFLIYCHI</sequence>
<dbReference type="AlphaFoldDB" id="A3IJ85"/>
<protein>
    <submittedName>
        <fullName evidence="1">Uncharacterized protein</fullName>
    </submittedName>
</protein>
<name>A3IJ85_9CHRO</name>
<proteinExistence type="predicted"/>
<reference evidence="1 2" key="1">
    <citation type="submission" date="2007-03" db="EMBL/GenBank/DDBJ databases">
        <authorList>
            <person name="Stal L."/>
            <person name="Ferriera S."/>
            <person name="Johnson J."/>
            <person name="Kravitz S."/>
            <person name="Beeson K."/>
            <person name="Sutton G."/>
            <person name="Rogers Y.-H."/>
            <person name="Friedman R."/>
            <person name="Frazier M."/>
            <person name="Venter J.C."/>
        </authorList>
    </citation>
    <scope>NUCLEOTIDE SEQUENCE [LARGE SCALE GENOMIC DNA]</scope>
    <source>
        <strain evidence="1 2">CCY0110</strain>
    </source>
</reference>